<dbReference type="Pfam" id="PF00732">
    <property type="entry name" value="GMC_oxred_N"/>
    <property type="match status" value="1"/>
</dbReference>
<organism evidence="8 9">
    <name type="scientific">Plutella xylostella</name>
    <name type="common">Diamondback moth</name>
    <name type="synonym">Plutella maculipennis</name>
    <dbReference type="NCBI Taxonomy" id="51655"/>
    <lineage>
        <taxon>Eukaryota</taxon>
        <taxon>Metazoa</taxon>
        <taxon>Ecdysozoa</taxon>
        <taxon>Arthropoda</taxon>
        <taxon>Hexapoda</taxon>
        <taxon>Insecta</taxon>
        <taxon>Pterygota</taxon>
        <taxon>Neoptera</taxon>
        <taxon>Endopterygota</taxon>
        <taxon>Lepidoptera</taxon>
        <taxon>Glossata</taxon>
        <taxon>Ditrysia</taxon>
        <taxon>Yponomeutoidea</taxon>
        <taxon>Plutellidae</taxon>
        <taxon>Plutella</taxon>
    </lineage>
</organism>
<dbReference type="InterPro" id="IPR036188">
    <property type="entry name" value="FAD/NAD-bd_sf"/>
</dbReference>
<comment type="caution">
    <text evidence="8">The sequence shown here is derived from an EMBL/GenBank/DDBJ whole genome shotgun (WGS) entry which is preliminary data.</text>
</comment>
<dbReference type="AlphaFoldDB" id="A0A8S4DTM6"/>
<sequence length="636" mass="70243">MWACDAGLTSTIVESYAGAGPLFVNTLQTFLAAHCALVGDDRWGADAVDSVLKDPNYDFIVVGAGSAGAVVANRLSENPEWRVLLIEAGGNPTLATEAPQLFPANIKTKENWGYRTMPQSGNCLAYDSGCAWPRGKVLGGSSSINAMFYVRGNKEDYNEWAAAGNTGWSYDDVLPLFKKSEKFYKPTPESDVYHGTDGYLYVEHTNNVLEIERIVINATAELGIKVLDDICGETQMGVTRSLSTTQNGERFSTARAFLNPIKDRSNLDVLKNAYVTKLVFKDGTNEVTGVLISKDGKEILAHARKEVILSGGCINTPQLLMLSGIGPKKHLEDLNIKVRADLPVGENLQDHLYVPVFFKAKSNSNAGTINNVLQGVGDFMLQRTGIFADLSPNRVVTFVNTTDDNASTPDIQVHHLIIEANGTNIADFFDLHGNTEEVQLKFKEINKDHRVILAAVVLLRPQSRGKLLLNSTDPNVLPELYSNYFQKQEDVDTIIRGMRHITKLADTEAFKKNGLTLDWLDLDDCKAYRDKLSDQFLECIARHLTFSLYHPVGTAKMGLVSDATSVVDPELRVRGVDNLRVIDASIMPVITRGNTNAPTIMIAEKGAELLKKTWIDEAVFKSHREKYNILKQRWSG</sequence>
<dbReference type="Gene3D" id="3.50.50.60">
    <property type="entry name" value="FAD/NAD(P)-binding domain"/>
    <property type="match status" value="1"/>
</dbReference>
<evidence type="ECO:0000313" key="8">
    <source>
        <dbReference type="EMBL" id="CAG9104766.1"/>
    </source>
</evidence>
<evidence type="ECO:0000256" key="5">
    <source>
        <dbReference type="PIRSR" id="PIRSR000137-2"/>
    </source>
</evidence>
<dbReference type="EMBL" id="CAJHNJ030000008">
    <property type="protein sequence ID" value="CAG9104766.1"/>
    <property type="molecule type" value="Genomic_DNA"/>
</dbReference>
<evidence type="ECO:0000313" key="9">
    <source>
        <dbReference type="Proteomes" id="UP000653454"/>
    </source>
</evidence>
<dbReference type="SUPFAM" id="SSF51905">
    <property type="entry name" value="FAD/NAD(P)-binding domain"/>
    <property type="match status" value="1"/>
</dbReference>
<dbReference type="InterPro" id="IPR000172">
    <property type="entry name" value="GMC_OxRdtase_N"/>
</dbReference>
<evidence type="ECO:0000256" key="1">
    <source>
        <dbReference type="ARBA" id="ARBA00001974"/>
    </source>
</evidence>
<dbReference type="InterPro" id="IPR012132">
    <property type="entry name" value="GMC_OxRdtase"/>
</dbReference>
<feature type="binding site" evidence="5">
    <location>
        <position position="275"/>
    </location>
    <ligand>
        <name>FAD</name>
        <dbReference type="ChEBI" id="CHEBI:57692"/>
    </ligand>
</feature>
<keyword evidence="3 6" id="KW-0285">Flavoprotein</keyword>
<dbReference type="GO" id="GO:0016614">
    <property type="term" value="F:oxidoreductase activity, acting on CH-OH group of donors"/>
    <property type="evidence" value="ECO:0007669"/>
    <property type="project" value="InterPro"/>
</dbReference>
<comment type="similarity">
    <text evidence="2 6">Belongs to the GMC oxidoreductase family.</text>
</comment>
<dbReference type="Gene3D" id="3.30.560.10">
    <property type="entry name" value="Glucose Oxidase, domain 3"/>
    <property type="match status" value="1"/>
</dbReference>
<reference evidence="8" key="1">
    <citation type="submission" date="2020-11" db="EMBL/GenBank/DDBJ databases">
        <authorList>
            <person name="Whiteford S."/>
        </authorList>
    </citation>
    <scope>NUCLEOTIDE SEQUENCE</scope>
</reference>
<comment type="cofactor">
    <cofactor evidence="1 5">
        <name>FAD</name>
        <dbReference type="ChEBI" id="CHEBI:57692"/>
    </cofactor>
</comment>
<dbReference type="InterPro" id="IPR007867">
    <property type="entry name" value="GMC_OxRtase_C"/>
</dbReference>
<feature type="domain" description="Glucose-methanol-choline oxidoreductase N-terminal" evidence="7">
    <location>
        <begin position="135"/>
        <end position="158"/>
    </location>
</feature>
<protein>
    <submittedName>
        <fullName evidence="8">(diamondback moth) hypothetical protein</fullName>
    </submittedName>
</protein>
<dbReference type="Proteomes" id="UP000653454">
    <property type="component" value="Unassembled WGS sequence"/>
</dbReference>
<name>A0A8S4DTM6_PLUXY</name>
<dbReference type="GO" id="GO:0050660">
    <property type="term" value="F:flavin adenine dinucleotide binding"/>
    <property type="evidence" value="ECO:0007669"/>
    <property type="project" value="InterPro"/>
</dbReference>
<dbReference type="Pfam" id="PF05199">
    <property type="entry name" value="GMC_oxred_C"/>
    <property type="match status" value="1"/>
</dbReference>
<accession>A0A8S4DTM6</accession>
<evidence type="ECO:0000256" key="6">
    <source>
        <dbReference type="RuleBase" id="RU003968"/>
    </source>
</evidence>
<dbReference type="PANTHER" id="PTHR11552">
    <property type="entry name" value="GLUCOSE-METHANOL-CHOLINE GMC OXIDOREDUCTASE"/>
    <property type="match status" value="1"/>
</dbReference>
<keyword evidence="9" id="KW-1185">Reference proteome</keyword>
<gene>
    <name evidence="8" type="ORF">PLXY2_LOCUS3307</name>
</gene>
<dbReference type="SUPFAM" id="SSF54373">
    <property type="entry name" value="FAD-linked reductases, C-terminal domain"/>
    <property type="match status" value="1"/>
</dbReference>
<keyword evidence="4 5" id="KW-0274">FAD</keyword>
<dbReference type="PIRSF" id="PIRSF000137">
    <property type="entry name" value="Alcohol_oxidase"/>
    <property type="match status" value="1"/>
</dbReference>
<evidence type="ECO:0000259" key="7">
    <source>
        <dbReference type="PROSITE" id="PS00623"/>
    </source>
</evidence>
<dbReference type="PROSITE" id="PS00623">
    <property type="entry name" value="GMC_OXRED_1"/>
    <property type="match status" value="1"/>
</dbReference>
<evidence type="ECO:0000256" key="3">
    <source>
        <dbReference type="ARBA" id="ARBA00022630"/>
    </source>
</evidence>
<dbReference type="PANTHER" id="PTHR11552:SF147">
    <property type="entry name" value="CHOLINE DEHYDROGENASE, MITOCHONDRIAL"/>
    <property type="match status" value="1"/>
</dbReference>
<proteinExistence type="inferred from homology"/>
<evidence type="ECO:0000256" key="2">
    <source>
        <dbReference type="ARBA" id="ARBA00010790"/>
    </source>
</evidence>
<evidence type="ECO:0000256" key="4">
    <source>
        <dbReference type="ARBA" id="ARBA00022827"/>
    </source>
</evidence>
<feature type="binding site" evidence="5">
    <location>
        <position position="137"/>
    </location>
    <ligand>
        <name>FAD</name>
        <dbReference type="ChEBI" id="CHEBI:57692"/>
    </ligand>
</feature>